<name>A0A3B0UDM2_9ZZZZ</name>
<dbReference type="PANTHER" id="PTHR43818">
    <property type="entry name" value="BCDNA.GH03377"/>
    <property type="match status" value="1"/>
</dbReference>
<evidence type="ECO:0000259" key="2">
    <source>
        <dbReference type="Pfam" id="PF19051"/>
    </source>
</evidence>
<evidence type="ECO:0000313" key="3">
    <source>
        <dbReference type="EMBL" id="VAW18594.1"/>
    </source>
</evidence>
<dbReference type="InterPro" id="IPR036291">
    <property type="entry name" value="NAD(P)-bd_dom_sf"/>
</dbReference>
<dbReference type="AlphaFoldDB" id="A0A3B0UDM2"/>
<feature type="domain" description="Gfo/Idh/MocA-like oxidoreductase N-terminal" evidence="1">
    <location>
        <begin position="49"/>
        <end position="164"/>
    </location>
</feature>
<feature type="domain" description="Gfo/Idh/MocA-like oxidoreductase bacterial type C-terminal" evidence="2">
    <location>
        <begin position="209"/>
        <end position="268"/>
    </location>
</feature>
<dbReference type="Pfam" id="PF01408">
    <property type="entry name" value="GFO_IDH_MocA"/>
    <property type="match status" value="1"/>
</dbReference>
<gene>
    <name evidence="3" type="ORF">MNBD_BACTEROID01-2259</name>
</gene>
<dbReference type="InterPro" id="IPR043906">
    <property type="entry name" value="Gfo/Idh/MocA_OxRdtase_bact_C"/>
</dbReference>
<protein>
    <submittedName>
        <fullName evidence="3">Myo-inositol 2-dehydrogenase</fullName>
        <ecNumber evidence="3">1.1.1.18</ecNumber>
    </submittedName>
</protein>
<dbReference type="Gene3D" id="3.40.50.720">
    <property type="entry name" value="NAD(P)-binding Rossmann-like Domain"/>
    <property type="match status" value="1"/>
</dbReference>
<dbReference type="EC" id="1.1.1.18" evidence="3"/>
<dbReference type="InterPro" id="IPR000683">
    <property type="entry name" value="Gfo/Idh/MocA-like_OxRdtase_N"/>
</dbReference>
<dbReference type="GO" id="GO:0000166">
    <property type="term" value="F:nucleotide binding"/>
    <property type="evidence" value="ECO:0007669"/>
    <property type="project" value="InterPro"/>
</dbReference>
<evidence type="ECO:0000259" key="1">
    <source>
        <dbReference type="Pfam" id="PF01408"/>
    </source>
</evidence>
<dbReference type="SUPFAM" id="SSF55347">
    <property type="entry name" value="Glyceraldehyde-3-phosphate dehydrogenase-like, C-terminal domain"/>
    <property type="match status" value="1"/>
</dbReference>
<organism evidence="3">
    <name type="scientific">hydrothermal vent metagenome</name>
    <dbReference type="NCBI Taxonomy" id="652676"/>
    <lineage>
        <taxon>unclassified sequences</taxon>
        <taxon>metagenomes</taxon>
        <taxon>ecological metagenomes</taxon>
    </lineage>
</organism>
<dbReference type="SUPFAM" id="SSF51735">
    <property type="entry name" value="NAD(P)-binding Rossmann-fold domains"/>
    <property type="match status" value="1"/>
</dbReference>
<sequence>MEAEDIKKQNAESRRGFIKSSLVAAAGITILPSHVISGFGNKAPSDKLNIAGIGVGGMGFNNLRNMETENIVALCDVDWKYAERNAFKRWPMAKKYTDYRVMFDQQKDIDAVMIATPDHSHALPALMAMRNGLHVYVQKPLTHSVYESRILTETAKIYKVATQMGNQGNSGEGIRRICEWIWAGVIGEVTHVDAWTDRPIWPQGLERPTKKERVPKTLDWDLFIGPAKWRPYNKIYTPWNWRGWWDFGTGALGDMACHILDPVFKALKLEYPSSVQGSSSPVNIESPPNSEIIKYEFPRRDNLPKVGMPEVTVDWYDGGLMPPRPDELEDGEQMGNNSGGCIFYGTRGKIMCGSSAKNPTLLPTKEMAHFQEPEKSIRRIFNAEGNGHEQDWIRACKEDKDSRLEASSNFSYAGPFNEMVVMGVLPIRLQSLQRKLLWDGKNMRFTNIGVNDELKVLTTNRFTIVNGDPRFHKEYITLPAKQASEEWIRPDYRQGWEQI</sequence>
<dbReference type="Gene3D" id="3.30.360.10">
    <property type="entry name" value="Dihydrodipicolinate Reductase, domain 2"/>
    <property type="match status" value="1"/>
</dbReference>
<proteinExistence type="predicted"/>
<dbReference type="PANTHER" id="PTHR43818:SF10">
    <property type="entry name" value="NADH-DEPENDENT DEHYDROGENASE-RELATED"/>
    <property type="match status" value="1"/>
</dbReference>
<dbReference type="GO" id="GO:0050112">
    <property type="term" value="F:inositol 2-dehydrogenase (NAD+) activity"/>
    <property type="evidence" value="ECO:0007669"/>
    <property type="project" value="UniProtKB-EC"/>
</dbReference>
<dbReference type="EMBL" id="UOEP01000088">
    <property type="protein sequence ID" value="VAW18594.1"/>
    <property type="molecule type" value="Genomic_DNA"/>
</dbReference>
<accession>A0A3B0UDM2</accession>
<dbReference type="Pfam" id="PF19051">
    <property type="entry name" value="GFO_IDH_MocA_C2"/>
    <property type="match status" value="1"/>
</dbReference>
<reference evidence="3" key="1">
    <citation type="submission" date="2018-06" db="EMBL/GenBank/DDBJ databases">
        <authorList>
            <person name="Zhirakovskaya E."/>
        </authorList>
    </citation>
    <scope>NUCLEOTIDE SEQUENCE</scope>
</reference>
<keyword evidence="3" id="KW-0560">Oxidoreductase</keyword>
<dbReference type="InterPro" id="IPR050463">
    <property type="entry name" value="Gfo/Idh/MocA_oxidrdct_glycsds"/>
</dbReference>